<keyword evidence="3" id="KW-1185">Reference proteome</keyword>
<dbReference type="GO" id="GO:0031461">
    <property type="term" value="C:cullin-RING ubiquitin ligase complex"/>
    <property type="evidence" value="ECO:0007669"/>
    <property type="project" value="TreeGrafter"/>
</dbReference>
<dbReference type="PANTHER" id="PTHR13374:SF3">
    <property type="entry name" value="DET1 HOMOLOG"/>
    <property type="match status" value="1"/>
</dbReference>
<gene>
    <name evidence="2" type="ORF">MICPUCDRAFT_61961</name>
</gene>
<organism evidence="3">
    <name type="scientific">Micromonas pusilla (strain CCMP1545)</name>
    <name type="common">Picoplanktonic green alga</name>
    <dbReference type="NCBI Taxonomy" id="564608"/>
    <lineage>
        <taxon>Eukaryota</taxon>
        <taxon>Viridiplantae</taxon>
        <taxon>Chlorophyta</taxon>
        <taxon>Mamiellophyceae</taxon>
        <taxon>Mamiellales</taxon>
        <taxon>Mamiellaceae</taxon>
        <taxon>Micromonas</taxon>
    </lineage>
</organism>
<dbReference type="GO" id="GO:0016567">
    <property type="term" value="P:protein ubiquitination"/>
    <property type="evidence" value="ECO:0007669"/>
    <property type="project" value="TreeGrafter"/>
</dbReference>
<dbReference type="EMBL" id="GG663737">
    <property type="protein sequence ID" value="EEH58305.1"/>
    <property type="molecule type" value="Genomic_DNA"/>
</dbReference>
<dbReference type="Proteomes" id="UP000001876">
    <property type="component" value="Unassembled WGS sequence"/>
</dbReference>
<evidence type="ECO:0000313" key="2">
    <source>
        <dbReference type="EMBL" id="EEH58305.1"/>
    </source>
</evidence>
<dbReference type="OrthoDB" id="18339at2759"/>
<dbReference type="RefSeq" id="XP_003056660.1">
    <property type="nucleotide sequence ID" value="XM_003056614.1"/>
</dbReference>
<sequence length="499" mass="53405">MTVTSLRWQTVHVLRVERKRVPKAATAAAAAAAAGGESRLRARKKRRRRDGGGGDDDFDDAAAERLPETTEWEETASFATARPPLGAHCAPDDEEPLRAQDAAEKAWLERAADDDADANLPHALPIENAVKLRKIHSVNSQLNLASAGRNPSLGPAGVIPWSSPDSKMFTGIKQKLMTRVLLEALRKDREEKTRRHVSAFRSRYWRYAEWLCIWHAQLLDERRISLRFGAAEDVLSWGQKHGRRGGGGGGGGGGQSGDGPETALVAVVDWVTGDVLSDVHLDAGPGAPAAPSPWPSRDGGDGAPPPEGTLWQRLAAGVGGVGGVGGGERGGGDPSTPSPSPSLAAPHAPNGHWCASPYYDHRLFAFDHKSASPDERARAAVESSTRFAAGKARVARVKARLARDEEAKKMRRKKNENADAADDHDDDASASPYGGGSHGAAGSVRTVRFKLALSAEAIAGIHARQKRSVTHVFHPVFPFAMSTSHAFMQNPCTSFHLRD</sequence>
<feature type="compositionally biased region" description="Gly residues" evidence="1">
    <location>
        <begin position="245"/>
        <end position="257"/>
    </location>
</feature>
<reference evidence="2 3" key="1">
    <citation type="journal article" date="2009" name="Science">
        <title>Green evolution and dynamic adaptations revealed by genomes of the marine picoeukaryotes Micromonas.</title>
        <authorList>
            <person name="Worden A.Z."/>
            <person name="Lee J.H."/>
            <person name="Mock T."/>
            <person name="Rouze P."/>
            <person name="Simmons M.P."/>
            <person name="Aerts A.L."/>
            <person name="Allen A.E."/>
            <person name="Cuvelier M.L."/>
            <person name="Derelle E."/>
            <person name="Everett M.V."/>
            <person name="Foulon E."/>
            <person name="Grimwood J."/>
            <person name="Gundlach H."/>
            <person name="Henrissat B."/>
            <person name="Napoli C."/>
            <person name="McDonald S.M."/>
            <person name="Parker M.S."/>
            <person name="Rombauts S."/>
            <person name="Salamov A."/>
            <person name="Von Dassow P."/>
            <person name="Badger J.H."/>
            <person name="Coutinho P.M."/>
            <person name="Demir E."/>
            <person name="Dubchak I."/>
            <person name="Gentemann C."/>
            <person name="Eikrem W."/>
            <person name="Gready J.E."/>
            <person name="John U."/>
            <person name="Lanier W."/>
            <person name="Lindquist E.A."/>
            <person name="Lucas S."/>
            <person name="Mayer K.F."/>
            <person name="Moreau H."/>
            <person name="Not F."/>
            <person name="Otillar R."/>
            <person name="Panaud O."/>
            <person name="Pangilinan J."/>
            <person name="Paulsen I."/>
            <person name="Piegu B."/>
            <person name="Poliakov A."/>
            <person name="Robbens S."/>
            <person name="Schmutz J."/>
            <person name="Toulza E."/>
            <person name="Wyss T."/>
            <person name="Zelensky A."/>
            <person name="Zhou K."/>
            <person name="Armbrust E.V."/>
            <person name="Bhattacharya D."/>
            <person name="Goodenough U.W."/>
            <person name="Van de Peer Y."/>
            <person name="Grigoriev I.V."/>
        </authorList>
    </citation>
    <scope>NUCLEOTIDE SEQUENCE [LARGE SCALE GENOMIC DNA]</scope>
    <source>
        <strain evidence="2 3">CCMP1545</strain>
    </source>
</reference>
<evidence type="ECO:0000313" key="3">
    <source>
        <dbReference type="Proteomes" id="UP000001876"/>
    </source>
</evidence>
<proteinExistence type="predicted"/>
<dbReference type="KEGG" id="mpp:MICPUCDRAFT_61961"/>
<evidence type="ECO:0000256" key="1">
    <source>
        <dbReference type="SAM" id="MobiDB-lite"/>
    </source>
</evidence>
<dbReference type="GO" id="GO:0032436">
    <property type="term" value="P:positive regulation of proteasomal ubiquitin-dependent protein catabolic process"/>
    <property type="evidence" value="ECO:0007669"/>
    <property type="project" value="TreeGrafter"/>
</dbReference>
<dbReference type="STRING" id="564608.C1MNJ0"/>
<dbReference type="GO" id="GO:1990756">
    <property type="term" value="F:ubiquitin-like ligase-substrate adaptor activity"/>
    <property type="evidence" value="ECO:0007669"/>
    <property type="project" value="TreeGrafter"/>
</dbReference>
<dbReference type="GO" id="GO:0031625">
    <property type="term" value="F:ubiquitin protein ligase binding"/>
    <property type="evidence" value="ECO:0007669"/>
    <property type="project" value="TreeGrafter"/>
</dbReference>
<protein>
    <submittedName>
        <fullName evidence="2">Det1-like protein</fullName>
    </submittedName>
</protein>
<name>C1MNJ0_MICPC</name>
<feature type="region of interest" description="Disordered" evidence="1">
    <location>
        <begin position="279"/>
        <end position="348"/>
    </location>
</feature>
<feature type="region of interest" description="Disordered" evidence="1">
    <location>
        <begin position="239"/>
        <end position="261"/>
    </location>
</feature>
<feature type="compositionally biased region" description="Acidic residues" evidence="1">
    <location>
        <begin position="419"/>
        <end position="428"/>
    </location>
</feature>
<accession>C1MNJ0</accession>
<dbReference type="GeneID" id="9682552"/>
<dbReference type="PANTHER" id="PTHR13374">
    <property type="entry name" value="DET1 HOMOLOG DE-ETIOLATED-1 HOMOLOG"/>
    <property type="match status" value="1"/>
</dbReference>
<feature type="region of interest" description="Disordered" evidence="1">
    <location>
        <begin position="27"/>
        <end position="101"/>
    </location>
</feature>
<dbReference type="InterPro" id="IPR019138">
    <property type="entry name" value="De-etiolated_protein_1_Det1"/>
</dbReference>
<feature type="compositionally biased region" description="Gly residues" evidence="1">
    <location>
        <begin position="317"/>
        <end position="333"/>
    </location>
</feature>
<dbReference type="GO" id="GO:0005634">
    <property type="term" value="C:nucleus"/>
    <property type="evidence" value="ECO:0007669"/>
    <property type="project" value="TreeGrafter"/>
</dbReference>
<dbReference type="AlphaFoldDB" id="C1MNJ0"/>
<feature type="region of interest" description="Disordered" evidence="1">
    <location>
        <begin position="399"/>
        <end position="440"/>
    </location>
</feature>